<dbReference type="EMBL" id="CP054139">
    <property type="protein sequence ID" value="QKJ31968.1"/>
    <property type="molecule type" value="Genomic_DNA"/>
</dbReference>
<proteinExistence type="predicted"/>
<protein>
    <recommendedName>
        <fullName evidence="3">Lipoprotein</fullName>
    </recommendedName>
</protein>
<keyword evidence="2" id="KW-1185">Reference proteome</keyword>
<evidence type="ECO:0000313" key="1">
    <source>
        <dbReference type="EMBL" id="QKJ31968.1"/>
    </source>
</evidence>
<gene>
    <name evidence="1" type="ORF">HQ865_20100</name>
</gene>
<evidence type="ECO:0008006" key="3">
    <source>
        <dbReference type="Google" id="ProtNLM"/>
    </source>
</evidence>
<dbReference type="KEGG" id="mmab:HQ865_20100"/>
<evidence type="ECO:0000313" key="2">
    <source>
        <dbReference type="Proteomes" id="UP000505355"/>
    </source>
</evidence>
<name>A0A7D4PVW9_9SPHI</name>
<organism evidence="1 2">
    <name type="scientific">Mucilaginibacter mali</name>
    <dbReference type="NCBI Taxonomy" id="2740462"/>
    <lineage>
        <taxon>Bacteria</taxon>
        <taxon>Pseudomonadati</taxon>
        <taxon>Bacteroidota</taxon>
        <taxon>Sphingobacteriia</taxon>
        <taxon>Sphingobacteriales</taxon>
        <taxon>Sphingobacteriaceae</taxon>
        <taxon>Mucilaginibacter</taxon>
    </lineage>
</organism>
<sequence length="129" mass="15185">MCLRYRYILCLLTVGFFITSCKEKFHNIDPQKFNEQIKYKADIKTAADLICVYDTTLRNCGEGNLSVRVKHLENNRQEITAIENINDDDEIKARKIVMVAEYVGQHWLVSDIKYNWKNRPGYGYEDWGI</sequence>
<dbReference type="AlphaFoldDB" id="A0A7D4PVW9"/>
<dbReference type="RefSeq" id="WP_173416622.1">
    <property type="nucleotide sequence ID" value="NZ_CP054139.1"/>
</dbReference>
<dbReference type="PROSITE" id="PS51257">
    <property type="entry name" value="PROKAR_LIPOPROTEIN"/>
    <property type="match status" value="1"/>
</dbReference>
<reference evidence="1 2" key="1">
    <citation type="submission" date="2020-05" db="EMBL/GenBank/DDBJ databases">
        <title>Mucilaginibacter mali sp. nov.</title>
        <authorList>
            <person name="Kim H.S."/>
            <person name="Lee K.C."/>
            <person name="Suh M.K."/>
            <person name="Kim J.-S."/>
            <person name="Han K.-I."/>
            <person name="Eom M.K."/>
            <person name="Shin Y.K."/>
            <person name="Lee J.-S."/>
        </authorList>
    </citation>
    <scope>NUCLEOTIDE SEQUENCE [LARGE SCALE GENOMIC DNA]</scope>
    <source>
        <strain evidence="1 2">G2-14</strain>
    </source>
</reference>
<dbReference type="Proteomes" id="UP000505355">
    <property type="component" value="Chromosome"/>
</dbReference>
<accession>A0A7D4PVW9</accession>